<proteinExistence type="predicted"/>
<dbReference type="Gene3D" id="4.10.220.110">
    <property type="match status" value="1"/>
</dbReference>
<evidence type="ECO:0000313" key="2">
    <source>
        <dbReference type="EMBL" id="MCW3487126.1"/>
    </source>
</evidence>
<dbReference type="RefSeq" id="WP_264733936.1">
    <property type="nucleotide sequence ID" value="NZ_JAPDNR010000001.1"/>
</dbReference>
<dbReference type="SUPFAM" id="SSF69349">
    <property type="entry name" value="Phage fibre proteins"/>
    <property type="match status" value="1"/>
</dbReference>
<evidence type="ECO:0000313" key="3">
    <source>
        <dbReference type="Proteomes" id="UP001207742"/>
    </source>
</evidence>
<dbReference type="Gene3D" id="2.40.50.230">
    <property type="entry name" value="Gp5 N-terminal domain"/>
    <property type="match status" value="1"/>
</dbReference>
<organism evidence="2 3">
    <name type="scientific">Chitinophaga nivalis</name>
    <dbReference type="NCBI Taxonomy" id="2991709"/>
    <lineage>
        <taxon>Bacteria</taxon>
        <taxon>Pseudomonadati</taxon>
        <taxon>Bacteroidota</taxon>
        <taxon>Chitinophagia</taxon>
        <taxon>Chitinophagales</taxon>
        <taxon>Chitinophagaceae</taxon>
        <taxon>Chitinophaga</taxon>
    </lineage>
</organism>
<accession>A0ABT3IT17</accession>
<feature type="domain" description="Gp5/Type VI secretion system Vgr protein OB-fold" evidence="1">
    <location>
        <begin position="367"/>
        <end position="439"/>
    </location>
</feature>
<evidence type="ECO:0000259" key="1">
    <source>
        <dbReference type="Pfam" id="PF04717"/>
    </source>
</evidence>
<gene>
    <name evidence="2" type="ORF">OL497_24720</name>
</gene>
<name>A0ABT3IT17_9BACT</name>
<dbReference type="Gene3D" id="3.10.450.190">
    <property type="match status" value="1"/>
</dbReference>
<dbReference type="Proteomes" id="UP001207742">
    <property type="component" value="Unassembled WGS sequence"/>
</dbReference>
<dbReference type="SUPFAM" id="SSF69255">
    <property type="entry name" value="gp5 N-terminal domain-like"/>
    <property type="match status" value="1"/>
</dbReference>
<dbReference type="Pfam" id="PF05954">
    <property type="entry name" value="Phage_GPD"/>
    <property type="match status" value="1"/>
</dbReference>
<dbReference type="Gene3D" id="2.30.110.50">
    <property type="match status" value="1"/>
</dbReference>
<dbReference type="Pfam" id="PF04717">
    <property type="entry name" value="Phage_base_V"/>
    <property type="match status" value="1"/>
</dbReference>
<protein>
    <submittedName>
        <fullName evidence="2">Phage baseplate assembly protein V</fullName>
    </submittedName>
</protein>
<reference evidence="2 3" key="1">
    <citation type="submission" date="2022-10" db="EMBL/GenBank/DDBJ databases">
        <title>Chitinophaga nivalis PC15 sp. nov., isolated from Pyeongchang county, South Korea.</title>
        <authorList>
            <person name="Trinh H.N."/>
        </authorList>
    </citation>
    <scope>NUCLEOTIDE SEQUENCE [LARGE SCALE GENOMIC DNA]</scope>
    <source>
        <strain evidence="2 3">PC14</strain>
    </source>
</reference>
<dbReference type="SUPFAM" id="SSF69279">
    <property type="entry name" value="Phage tail proteins"/>
    <property type="match status" value="2"/>
</dbReference>
<sequence length="599" mass="65885">MSLNTHAVIAIAGKQFRHFRHLTLQQQLNGHHTCSILFSYDGLLSAGQELSTASQAFLGKELHITIRPAEPAHALRELVFQGLVTAVCTGKETDDTHGYCLVKGHSPTIVLDGDPHLQSFEQQTLRTVIQAVIKKGAPFIDTALIDPAHTAILPYTVQYRESHFAFIQRLAQRFGEWCFYNGQHLVFGNYTPRDIILTHPATLTDFHLQWQVRPRQQQWYTYDYQQPAVVTAPPHPAGDRLPGVVQTAIQASHQLFSATTREKALQAFASPATLPLTQLATLHDKSKLAGMLQLQGTSIHPALRIGDTVSIRENLYTDTQHGGYTLTAITHYCNGSGEYHNQFSGIPAGSAAPYGSPDVHPPCEAQSAIVTDNHDPQGLGRIRVRFHWQTTGQSPWIRLVLPHSGASKGFYFMPETGEEVWTGFENNHPELPYVYGSLYNGIDYTSFGDAANNRKIIKTRSGHTIQLDDTHGAEQLTICDRSGNHITLDTSTGNLTIAAPAQLQLTATNIRLQASENIYLHAGENIAAGAGENVHIHAGSHASQTARHIVQHAQENCTRTAHTLTETAEAIHFSSTQENMVLSAAKTIAIKSAEKVKLF</sequence>
<keyword evidence="3" id="KW-1185">Reference proteome</keyword>
<dbReference type="EMBL" id="JAPDNS010000002">
    <property type="protein sequence ID" value="MCW3487126.1"/>
    <property type="molecule type" value="Genomic_DNA"/>
</dbReference>
<comment type="caution">
    <text evidence="2">The sequence shown here is derived from an EMBL/GenBank/DDBJ whole genome shotgun (WGS) entry which is preliminary data.</text>
</comment>
<dbReference type="InterPro" id="IPR037026">
    <property type="entry name" value="Vgr_OB-fold_dom_sf"/>
</dbReference>
<dbReference type="InterPro" id="IPR006531">
    <property type="entry name" value="Gp5/Vgr_OB"/>
</dbReference>
<dbReference type="Gene3D" id="3.55.50.10">
    <property type="entry name" value="Baseplate protein-like domains"/>
    <property type="match status" value="1"/>
</dbReference>